<keyword evidence="3" id="KW-1185">Reference proteome</keyword>
<dbReference type="PANTHER" id="PTHR37315:SF1">
    <property type="entry name" value="UPF0311 PROTEIN BLR7842"/>
    <property type="match status" value="1"/>
</dbReference>
<dbReference type="KEGG" id="hsc:HVS_00300"/>
<dbReference type="EMBL" id="NEMB01000003">
    <property type="protein sequence ID" value="PQQ65768.1"/>
    <property type="molecule type" value="Genomic_DNA"/>
</dbReference>
<dbReference type="AlphaFoldDB" id="A0A2K9E114"/>
<accession>A0A2K9E114</accession>
<evidence type="ECO:0000313" key="1">
    <source>
        <dbReference type="EMBL" id="AUG56048.1"/>
    </source>
</evidence>
<evidence type="ECO:0000313" key="4">
    <source>
        <dbReference type="Proteomes" id="UP000239720"/>
    </source>
</evidence>
<evidence type="ECO:0008006" key="5">
    <source>
        <dbReference type="Google" id="ProtNLM"/>
    </source>
</evidence>
<reference evidence="1 3" key="1">
    <citation type="submission" date="2017-12" db="EMBL/GenBank/DDBJ databases">
        <title>Complete genome sequence of Herbivorax saccincola GGR1, a novel Cellulosome-producing hydrolytic bacterium in a thermophilic biogas plant, established by Illumina and Nanopore MinION sequencing.</title>
        <authorList>
            <person name="Pechtl A."/>
            <person name="Ruckert C."/>
            <person name="Koeck D.E."/>
            <person name="Maus I."/>
            <person name="Winkler A."/>
            <person name="Kalinowski J."/>
            <person name="Puhler A."/>
            <person name="Schwarz W.W."/>
            <person name="Zverlov V.V."/>
            <person name="Schluter A."/>
            <person name="Liebl W."/>
        </authorList>
    </citation>
    <scope>NUCLEOTIDE SEQUENCE [LARGE SCALE GENOMIC DNA]</scope>
    <source>
        <strain evidence="1">GGR1</strain>
        <strain evidence="3">SR1</strain>
    </source>
</reference>
<dbReference type="EMBL" id="CP025197">
    <property type="protein sequence ID" value="AUG56048.1"/>
    <property type="molecule type" value="Genomic_DNA"/>
</dbReference>
<dbReference type="InterPro" id="IPR020915">
    <property type="entry name" value="UPF0311"/>
</dbReference>
<name>A0A2K9E114_9FIRM</name>
<dbReference type="Gene3D" id="2.40.160.20">
    <property type="match status" value="1"/>
</dbReference>
<dbReference type="PANTHER" id="PTHR37315">
    <property type="entry name" value="UPF0311 PROTEIN BLR7842"/>
    <property type="match status" value="1"/>
</dbReference>
<proteinExistence type="predicted"/>
<reference evidence="2 4" key="2">
    <citation type="journal article" date="2018" name="Syst. Appl. Microbiol.">
        <title>Characterization and high-quality draft genome sequence of Herbivorax saccincola A7, an anaerobic, alkaliphilic, thermophilic, cellulolytic, and xylanolytic bacterium.</title>
        <authorList>
            <person name="Aikawa S."/>
            <person name="Baramee S."/>
            <person name="Sermsathanaswadi J."/>
            <person name="Thianheng P."/>
            <person name="Tachaapaikoon C."/>
            <person name="Shikata A."/>
            <person name="Waeonukul R."/>
            <person name="Pason P."/>
            <person name="Ratanakhanokchai K."/>
            <person name="Kosugi A."/>
        </authorList>
    </citation>
    <scope>NUCLEOTIDE SEQUENCE [LARGE SCALE GENOMIC DNA]</scope>
    <source>
        <strain evidence="2 4">A7</strain>
    </source>
</reference>
<sequence length="139" mass="15697">MNFEELFTLHIEINEQTLLENLHGDSVVMISFTGTATGKYFTGKVLPGGVDTQIIGKDKERHTLSARYILEGKDFNGDDCKIYIENNGYAVKNPNNVLFRTYPKIITNSKALSFLNHELLTGEVISTDKGIYIKFYRAV</sequence>
<evidence type="ECO:0000313" key="3">
    <source>
        <dbReference type="Proteomes" id="UP000233534"/>
    </source>
</evidence>
<evidence type="ECO:0000313" key="2">
    <source>
        <dbReference type="EMBL" id="PQQ65768.1"/>
    </source>
</evidence>
<dbReference type="Pfam" id="PF11578">
    <property type="entry name" value="DUF3237"/>
    <property type="match status" value="1"/>
</dbReference>
<dbReference type="RefSeq" id="WP_101298490.1">
    <property type="nucleotide sequence ID" value="NZ_CP025197.1"/>
</dbReference>
<protein>
    <recommendedName>
        <fullName evidence="5">DUF3237 domain-containing protein</fullName>
    </recommendedName>
</protein>
<dbReference type="Proteomes" id="UP000239720">
    <property type="component" value="Unassembled WGS sequence"/>
</dbReference>
<organism evidence="1 3">
    <name type="scientific">Acetivibrio saccincola</name>
    <dbReference type="NCBI Taxonomy" id="1677857"/>
    <lineage>
        <taxon>Bacteria</taxon>
        <taxon>Bacillati</taxon>
        <taxon>Bacillota</taxon>
        <taxon>Clostridia</taxon>
        <taxon>Eubacteriales</taxon>
        <taxon>Oscillospiraceae</taxon>
        <taxon>Acetivibrio</taxon>
    </lineage>
</organism>
<dbReference type="OrthoDB" id="2003249at2"/>
<gene>
    <name evidence="2" type="ORF">B9R14_02610</name>
    <name evidence="1" type="ORF">HVS_00300</name>
</gene>
<dbReference type="Proteomes" id="UP000233534">
    <property type="component" value="Chromosome"/>
</dbReference>